<protein>
    <recommendedName>
        <fullName evidence="9">Lysoplasmalogenase</fullName>
    </recommendedName>
</protein>
<evidence type="ECO:0000256" key="6">
    <source>
        <dbReference type="SAM" id="Phobius"/>
    </source>
</evidence>
<sequence>MKNKTVLFIYLGFSFLYLAITALEQEEMARLMKPFLLPFLLIAVYVSEKFKTKSTLLIALTFSWIGDIVLLFANQGELYFIIGLVAFLISHVFYIVLFNQQAVTTSISNKISFGAGIGLILLYFFGMITTLGPKLGPLTLPVIVYAVVISSMLYFALKGSYQWAKIPYQSVLIGAILFIASDSILAFNKFYQAIPFASFLIMVTYLAAQYGIVWGILNLNQKK</sequence>
<feature type="transmembrane region" description="Helical" evidence="6">
    <location>
        <begin position="79"/>
        <end position="99"/>
    </location>
</feature>
<keyword evidence="8" id="KW-1185">Reference proteome</keyword>
<dbReference type="InterPro" id="IPR012506">
    <property type="entry name" value="TMEM86B-like"/>
</dbReference>
<feature type="transmembrane region" description="Helical" evidence="6">
    <location>
        <begin position="54"/>
        <end position="73"/>
    </location>
</feature>
<dbReference type="PANTHER" id="PTHR31885:SF6">
    <property type="entry name" value="GH04784P"/>
    <property type="match status" value="1"/>
</dbReference>
<evidence type="ECO:0000313" key="8">
    <source>
        <dbReference type="Proteomes" id="UP001319865"/>
    </source>
</evidence>
<dbReference type="RefSeq" id="WP_229329230.1">
    <property type="nucleotide sequence ID" value="NZ_AP025183.1"/>
</dbReference>
<reference evidence="7 8" key="1">
    <citation type="journal article" date="2022" name="Int. J. Syst. Evol. Microbiol.">
        <title>Flavobacterium ammonificans sp. nov. and Flavobacterium ammoniigenes sp. nov., ammonifying bacteria isolated from surface river water.</title>
        <authorList>
            <person name="Watanabe K."/>
            <person name="Kitamura T."/>
            <person name="Ogata Y."/>
            <person name="Shindo C."/>
            <person name="Suda W."/>
        </authorList>
    </citation>
    <scope>NUCLEOTIDE SEQUENCE [LARGE SCALE GENOMIC DNA]</scope>
    <source>
        <strain evidence="7 8">GENT11</strain>
    </source>
</reference>
<feature type="transmembrane region" description="Helical" evidence="6">
    <location>
        <begin position="193"/>
        <end position="217"/>
    </location>
</feature>
<reference evidence="7 8" key="2">
    <citation type="journal article" date="2022" name="Microorganisms">
        <title>Complete Genome Sequences of Two Flavobacterium ammonificans Strains and a Flavobacterium ammoniigenes Strain of Ammonifying Bacterioplankton Isolated from Surface River Water.</title>
        <authorList>
            <person name="Suda W."/>
            <person name="Ogata Y."/>
            <person name="Shindo C."/>
            <person name="Watanabe K."/>
        </authorList>
    </citation>
    <scope>NUCLEOTIDE SEQUENCE [LARGE SCALE GENOMIC DNA]</scope>
    <source>
        <strain evidence="7 8">GENT11</strain>
    </source>
</reference>
<proteinExistence type="inferred from homology"/>
<evidence type="ECO:0008006" key="9">
    <source>
        <dbReference type="Google" id="ProtNLM"/>
    </source>
</evidence>
<keyword evidence="4 6" id="KW-1133">Transmembrane helix</keyword>
<dbReference type="EMBL" id="AP025183">
    <property type="protein sequence ID" value="BDB53134.1"/>
    <property type="molecule type" value="Genomic_DNA"/>
</dbReference>
<comment type="similarity">
    <text evidence="2">Belongs to the TMEM86 family.</text>
</comment>
<evidence type="ECO:0000256" key="3">
    <source>
        <dbReference type="ARBA" id="ARBA00022692"/>
    </source>
</evidence>
<feature type="transmembrane region" description="Helical" evidence="6">
    <location>
        <begin position="138"/>
        <end position="157"/>
    </location>
</feature>
<keyword evidence="3 6" id="KW-0812">Transmembrane</keyword>
<feature type="transmembrane region" description="Helical" evidence="6">
    <location>
        <begin position="169"/>
        <end position="187"/>
    </location>
</feature>
<name>A0ABM7V2A6_9FLAO</name>
<organism evidence="7 8">
    <name type="scientific">Flavobacterium ammonificans</name>
    <dbReference type="NCBI Taxonomy" id="1751056"/>
    <lineage>
        <taxon>Bacteria</taxon>
        <taxon>Pseudomonadati</taxon>
        <taxon>Bacteroidota</taxon>
        <taxon>Flavobacteriia</taxon>
        <taxon>Flavobacteriales</taxon>
        <taxon>Flavobacteriaceae</taxon>
        <taxon>Flavobacterium</taxon>
    </lineage>
</organism>
<evidence type="ECO:0000256" key="1">
    <source>
        <dbReference type="ARBA" id="ARBA00004141"/>
    </source>
</evidence>
<evidence type="ECO:0000256" key="2">
    <source>
        <dbReference type="ARBA" id="ARBA00007375"/>
    </source>
</evidence>
<feature type="transmembrane region" description="Helical" evidence="6">
    <location>
        <begin position="31"/>
        <end position="47"/>
    </location>
</feature>
<evidence type="ECO:0000256" key="4">
    <source>
        <dbReference type="ARBA" id="ARBA00022989"/>
    </source>
</evidence>
<gene>
    <name evidence="7" type="ORF">GENT11_14460</name>
</gene>
<evidence type="ECO:0000313" key="7">
    <source>
        <dbReference type="EMBL" id="BDB53134.1"/>
    </source>
</evidence>
<evidence type="ECO:0000256" key="5">
    <source>
        <dbReference type="ARBA" id="ARBA00023136"/>
    </source>
</evidence>
<dbReference type="PANTHER" id="PTHR31885">
    <property type="entry name" value="GH04784P"/>
    <property type="match status" value="1"/>
</dbReference>
<dbReference type="Proteomes" id="UP001319865">
    <property type="component" value="Chromosome"/>
</dbReference>
<feature type="transmembrane region" description="Helical" evidence="6">
    <location>
        <begin position="111"/>
        <end position="132"/>
    </location>
</feature>
<comment type="subcellular location">
    <subcellularLocation>
        <location evidence="1">Membrane</location>
        <topology evidence="1">Multi-pass membrane protein</topology>
    </subcellularLocation>
</comment>
<keyword evidence="5 6" id="KW-0472">Membrane</keyword>
<accession>A0ABM7V2A6</accession>
<dbReference type="Pfam" id="PF07947">
    <property type="entry name" value="YhhN"/>
    <property type="match status" value="1"/>
</dbReference>